<keyword evidence="7" id="KW-1133">Transmembrane helix</keyword>
<reference evidence="9 10" key="3">
    <citation type="submission" date="2023-06" db="EMBL/GenBank/DDBJ databases">
        <authorList>
            <person name="Zeman M."/>
            <person name="Kubasova T."/>
            <person name="Jahodarova E."/>
            <person name="Nykrynova M."/>
            <person name="Rychlik I."/>
        </authorList>
    </citation>
    <scope>NUCLEOTIDE SEQUENCE [LARGE SCALE GENOMIC DNA]</scope>
    <source>
        <strain evidence="9 10">105_WCHN</strain>
    </source>
</reference>
<dbReference type="RefSeq" id="WP_289558580.1">
    <property type="nucleotide sequence ID" value="NZ_JAUDEO010000002.1"/>
</dbReference>
<name>A0ABT7VLN8_9LACO</name>
<keyword evidence="5" id="KW-0572">Peptidoglycan-anchor</keyword>
<gene>
    <name evidence="9" type="ORF">QUW46_00425</name>
</gene>
<dbReference type="PROSITE" id="PS50847">
    <property type="entry name" value="GRAM_POS_ANCHORING"/>
    <property type="match status" value="1"/>
</dbReference>
<dbReference type="InterPro" id="IPR019931">
    <property type="entry name" value="LPXTG_anchor"/>
</dbReference>
<dbReference type="NCBIfam" id="TIGR01167">
    <property type="entry name" value="LPXTG_anchor"/>
    <property type="match status" value="1"/>
</dbReference>
<evidence type="ECO:0000256" key="7">
    <source>
        <dbReference type="SAM" id="Phobius"/>
    </source>
</evidence>
<protein>
    <submittedName>
        <fullName evidence="9">MucBP domain-containing protein</fullName>
    </submittedName>
</protein>
<evidence type="ECO:0000256" key="4">
    <source>
        <dbReference type="ARBA" id="ARBA00022737"/>
    </source>
</evidence>
<evidence type="ECO:0000313" key="10">
    <source>
        <dbReference type="Proteomes" id="UP001529423"/>
    </source>
</evidence>
<proteinExistence type="predicted"/>
<dbReference type="EMBL" id="JAUDEO010000002">
    <property type="protein sequence ID" value="MDM8333051.1"/>
    <property type="molecule type" value="Genomic_DNA"/>
</dbReference>
<feature type="transmembrane region" description="Helical" evidence="7">
    <location>
        <begin position="179"/>
        <end position="196"/>
    </location>
</feature>
<accession>A0ABT7VLN8</accession>
<keyword evidence="2" id="KW-0964">Secreted</keyword>
<organism evidence="9 10">
    <name type="scientific">Limosilactobacillus panis</name>
    <dbReference type="NCBI Taxonomy" id="47493"/>
    <lineage>
        <taxon>Bacteria</taxon>
        <taxon>Bacillati</taxon>
        <taxon>Bacillota</taxon>
        <taxon>Bacilli</taxon>
        <taxon>Lactobacillales</taxon>
        <taxon>Lactobacillaceae</taxon>
        <taxon>Limosilactobacillus</taxon>
    </lineage>
</organism>
<dbReference type="Gene3D" id="3.10.20.320">
    <property type="entry name" value="Putative peptidoglycan bound protein (lpxtg motif)"/>
    <property type="match status" value="1"/>
</dbReference>
<evidence type="ECO:0000259" key="8">
    <source>
        <dbReference type="PROSITE" id="PS50847"/>
    </source>
</evidence>
<keyword evidence="1" id="KW-0134">Cell wall</keyword>
<evidence type="ECO:0000256" key="5">
    <source>
        <dbReference type="ARBA" id="ARBA00023088"/>
    </source>
</evidence>
<evidence type="ECO:0000256" key="3">
    <source>
        <dbReference type="ARBA" id="ARBA00022729"/>
    </source>
</evidence>
<keyword evidence="7" id="KW-0812">Transmembrane</keyword>
<evidence type="ECO:0000313" key="9">
    <source>
        <dbReference type="EMBL" id="MDM8333051.1"/>
    </source>
</evidence>
<keyword evidence="7" id="KW-0472">Membrane</keyword>
<comment type="caution">
    <text evidence="9">The sequence shown here is derived from an EMBL/GenBank/DDBJ whole genome shotgun (WGS) entry which is preliminary data.</text>
</comment>
<dbReference type="InterPro" id="IPR009459">
    <property type="entry name" value="MucBP_dom"/>
</dbReference>
<evidence type="ECO:0000256" key="1">
    <source>
        <dbReference type="ARBA" id="ARBA00022512"/>
    </source>
</evidence>
<evidence type="ECO:0000256" key="2">
    <source>
        <dbReference type="ARBA" id="ARBA00022525"/>
    </source>
</evidence>
<dbReference type="Pfam" id="PF00746">
    <property type="entry name" value="Gram_pos_anchor"/>
    <property type="match status" value="1"/>
</dbReference>
<feature type="domain" description="Gram-positive cocci surface proteins LPxTG" evidence="8">
    <location>
        <begin position="169"/>
        <end position="202"/>
    </location>
</feature>
<keyword evidence="4" id="KW-0677">Repeat</keyword>
<feature type="region of interest" description="Disordered" evidence="6">
    <location>
        <begin position="33"/>
        <end position="55"/>
    </location>
</feature>
<feature type="compositionally biased region" description="Basic and acidic residues" evidence="6">
    <location>
        <begin position="39"/>
        <end position="51"/>
    </location>
</feature>
<reference evidence="10" key="1">
    <citation type="submission" date="2023-06" db="EMBL/GenBank/DDBJ databases">
        <title>Identification and characterization of horizontal gene transfer across gut microbiota members of farm animals based on homology search.</title>
        <authorList>
            <person name="Zeman M."/>
            <person name="Kubasova T."/>
            <person name="Jahodarova E."/>
            <person name="Nykrynova M."/>
            <person name="Rychlik I."/>
        </authorList>
    </citation>
    <scope>NUCLEOTIDE SEQUENCE [LARGE SCALE GENOMIC DNA]</scope>
    <source>
        <strain evidence="10">105_WCHN</strain>
    </source>
</reference>
<feature type="compositionally biased region" description="Low complexity" evidence="6">
    <location>
        <begin position="89"/>
        <end position="165"/>
    </location>
</feature>
<evidence type="ECO:0000256" key="6">
    <source>
        <dbReference type="SAM" id="MobiDB-lite"/>
    </source>
</evidence>
<dbReference type="Pfam" id="PF06458">
    <property type="entry name" value="MucBP"/>
    <property type="match status" value="1"/>
</dbReference>
<reference evidence="9 10" key="2">
    <citation type="submission" date="2023-06" db="EMBL/GenBank/DDBJ databases">
        <title>Identification and characterization of horizontal gene transfer across gut microbiota members of farm animals based on homology search.</title>
        <authorList>
            <person name="Schwarzerova J."/>
            <person name="Nykrynova M."/>
            <person name="Jureckova K."/>
            <person name="Cejkova D."/>
            <person name="Rychlik I."/>
        </authorList>
    </citation>
    <scope>NUCLEOTIDE SEQUENCE [LARGE SCALE GENOMIC DNA]</scope>
    <source>
        <strain evidence="9 10">105_WCHN</strain>
    </source>
</reference>
<keyword evidence="3" id="KW-0732">Signal</keyword>
<dbReference type="Proteomes" id="UP001529423">
    <property type="component" value="Unassembled WGS sequence"/>
</dbReference>
<feature type="region of interest" description="Disordered" evidence="6">
    <location>
        <begin position="88"/>
        <end position="172"/>
    </location>
</feature>
<sequence length="202" mass="21800">MVYKKAQPTPKKYTVTVHYVDEQGHVIKDPFTVGSDYADGSRYDTRDHKPDTFSYNGQTYEFKEIQSGDSETGKINGSNVDVTYVYKLPTQPTSPTQPTNQTDPTTPTKPTSPTQPTTPTSPISPTTPTAPTKPTSPTQPTSSTTPIIPAQPTTSVVPTQPTATQSTKLPQTANAPQRGFVALGLLALLGSLGLIPRRRKNN</sequence>
<keyword evidence="10" id="KW-1185">Reference proteome</keyword>